<organism evidence="2 3">
    <name type="scientific">Neolewinella lacunae</name>
    <dbReference type="NCBI Taxonomy" id="1517758"/>
    <lineage>
        <taxon>Bacteria</taxon>
        <taxon>Pseudomonadati</taxon>
        <taxon>Bacteroidota</taxon>
        <taxon>Saprospiria</taxon>
        <taxon>Saprospirales</taxon>
        <taxon>Lewinellaceae</taxon>
        <taxon>Neolewinella</taxon>
    </lineage>
</organism>
<comment type="caution">
    <text evidence="2">The sequence shown here is derived from an EMBL/GenBank/DDBJ whole genome shotgun (WGS) entry which is preliminary data.</text>
</comment>
<evidence type="ECO:0000313" key="2">
    <source>
        <dbReference type="EMBL" id="MBC6995930.1"/>
    </source>
</evidence>
<reference evidence="2" key="1">
    <citation type="submission" date="2020-08" db="EMBL/GenBank/DDBJ databases">
        <title>Lewinella bacteria from marine environments.</title>
        <authorList>
            <person name="Zhong Y."/>
        </authorList>
    </citation>
    <scope>NUCLEOTIDE SEQUENCE</scope>
    <source>
        <strain evidence="2">KCTC 42187</strain>
    </source>
</reference>
<gene>
    <name evidence="2" type="ORF">H9S92_17310</name>
</gene>
<evidence type="ECO:0000256" key="1">
    <source>
        <dbReference type="SAM" id="SignalP"/>
    </source>
</evidence>
<name>A0A923PNZ9_9BACT</name>
<sequence length="426" mass="48934">MVLRKLSILFLLLCATTVARASTILIPMDDKQSDHLKAYGIAYWVLSNEIDAWWLLNYRGGSFAFTHSRAFERECLTRGVKYEVIPDAQFNAILAEIADPERNMDAMKLEKAPKIAVYTPEFNFREGSKVQPWDDAVTLVLTYAEIPYETVYDDEVLKDRLAEFDWLHLHHEDFTGQHGRFYRSFHTADWYRRQVDYLEETAARNGFEKVSQLKLAVVKKVREFVGGGGFMFAMCSATDSYDIALAADGVDICAPYYDGDAIDPNAQEKLDFSRTFAFENFKLQRNPLEYEFSDIDHNPRNVSQDQDYFTLFEYSAKWDPVPTMLTQNHNKTVKGFMGQTTAFRKSTIKSSVLILGENKPADEARYLHGNFGEGFFSFYAGHDPADYRHLVNDPETDLSLHPNSPGYRLILNNILFPAAKKKKRKT</sequence>
<dbReference type="AlphaFoldDB" id="A0A923PNZ9"/>
<dbReference type="EMBL" id="JACSIT010000142">
    <property type="protein sequence ID" value="MBC6995930.1"/>
    <property type="molecule type" value="Genomic_DNA"/>
</dbReference>
<keyword evidence="3" id="KW-1185">Reference proteome</keyword>
<feature type="signal peptide" evidence="1">
    <location>
        <begin position="1"/>
        <end position="21"/>
    </location>
</feature>
<protein>
    <submittedName>
        <fullName evidence="2">Asparagine synthetase B</fullName>
    </submittedName>
</protein>
<dbReference type="Proteomes" id="UP000650081">
    <property type="component" value="Unassembled WGS sequence"/>
</dbReference>
<proteinExistence type="predicted"/>
<dbReference type="RefSeq" id="WP_187467957.1">
    <property type="nucleotide sequence ID" value="NZ_JACSIT010000142.1"/>
</dbReference>
<evidence type="ECO:0000313" key="3">
    <source>
        <dbReference type="Proteomes" id="UP000650081"/>
    </source>
</evidence>
<keyword evidence="1" id="KW-0732">Signal</keyword>
<feature type="chain" id="PRO_5036780404" evidence="1">
    <location>
        <begin position="22"/>
        <end position="426"/>
    </location>
</feature>
<accession>A0A923PNZ9</accession>